<evidence type="ECO:0000256" key="1">
    <source>
        <dbReference type="ARBA" id="ARBA00022578"/>
    </source>
</evidence>
<reference evidence="4" key="2">
    <citation type="journal article" date="2014" name="ISME J.">
        <title>Microbial stratification in low pH oxic and suboxic macroscopic growths along an acid mine drainage.</title>
        <authorList>
            <person name="Mendez-Garcia C."/>
            <person name="Mesa V."/>
            <person name="Sprenger R.R."/>
            <person name="Richter M."/>
            <person name="Diez M.S."/>
            <person name="Solano J."/>
            <person name="Bargiela R."/>
            <person name="Golyshina O.V."/>
            <person name="Manteca A."/>
            <person name="Ramos J.L."/>
            <person name="Gallego J.R."/>
            <person name="Llorente I."/>
            <person name="Martins Dos Santos V.A."/>
            <person name="Jensen O.N."/>
            <person name="Pelaez A.I."/>
            <person name="Sanchez J."/>
            <person name="Ferrer M."/>
        </authorList>
    </citation>
    <scope>NUCLEOTIDE SEQUENCE</scope>
</reference>
<sequence>MQIEHANLPFDFEDFKTKAISDMKAGRSLVGKDGVFTPLIKEFLEAALEGELASHMASCLEEPGNQNRRNGKGVKTVQSPMGAFELETPRDREGSFEPQIVKKRQTVLNASLDDKILGLYGLGMSYQDIASHLKEIYDFDVSPSAISAVTDKLVPLIAEWRSRPLDAVYPIIFLDGMYFKSRENGKVATKVIYNILGVNQEGRKDILGFYAAESEGANFWLGVLNDLKERGVQDVLIACIDGLTGFPEAIKGVFPKTEIQLCIVHQIRNSLKYVASKNQKEFMKDLKEVYQASSKDNAEYHLLNLEEK</sequence>
<gene>
    <name evidence="4" type="ORF">B1A_18349</name>
</gene>
<keyword evidence="1" id="KW-0815">Transposition</keyword>
<dbReference type="GO" id="GO:0006313">
    <property type="term" value="P:DNA transposition"/>
    <property type="evidence" value="ECO:0007669"/>
    <property type="project" value="InterPro"/>
</dbReference>
<accession>T0YTW7</accession>
<dbReference type="PROSITE" id="PS01007">
    <property type="entry name" value="TRANSPOSASE_MUTATOR"/>
    <property type="match status" value="1"/>
</dbReference>
<evidence type="ECO:0000256" key="2">
    <source>
        <dbReference type="ARBA" id="ARBA00023125"/>
    </source>
</evidence>
<evidence type="ECO:0000256" key="3">
    <source>
        <dbReference type="ARBA" id="ARBA00023172"/>
    </source>
</evidence>
<comment type="caution">
    <text evidence="4">The sequence shown here is derived from an EMBL/GenBank/DDBJ whole genome shotgun (WGS) entry which is preliminary data.</text>
</comment>
<dbReference type="GO" id="GO:0003677">
    <property type="term" value="F:DNA binding"/>
    <property type="evidence" value="ECO:0007669"/>
    <property type="project" value="UniProtKB-KW"/>
</dbReference>
<reference evidence="4" key="1">
    <citation type="submission" date="2013-08" db="EMBL/GenBank/DDBJ databases">
        <authorList>
            <person name="Mendez C."/>
            <person name="Richter M."/>
            <person name="Ferrer M."/>
            <person name="Sanchez J."/>
        </authorList>
    </citation>
    <scope>NUCLEOTIDE SEQUENCE</scope>
</reference>
<dbReference type="GO" id="GO:0004803">
    <property type="term" value="F:transposase activity"/>
    <property type="evidence" value="ECO:0007669"/>
    <property type="project" value="InterPro"/>
</dbReference>
<dbReference type="InterPro" id="IPR001207">
    <property type="entry name" value="Transposase_mutator"/>
</dbReference>
<organism evidence="4">
    <name type="scientific">mine drainage metagenome</name>
    <dbReference type="NCBI Taxonomy" id="410659"/>
    <lineage>
        <taxon>unclassified sequences</taxon>
        <taxon>metagenomes</taxon>
        <taxon>ecological metagenomes</taxon>
    </lineage>
</organism>
<dbReference type="Pfam" id="PF00872">
    <property type="entry name" value="Transposase_mut"/>
    <property type="match status" value="1"/>
</dbReference>
<dbReference type="EMBL" id="AUZX01013533">
    <property type="protein sequence ID" value="EQD35317.1"/>
    <property type="molecule type" value="Genomic_DNA"/>
</dbReference>
<dbReference type="NCBIfam" id="NF033543">
    <property type="entry name" value="transpos_IS256"/>
    <property type="match status" value="1"/>
</dbReference>
<dbReference type="PANTHER" id="PTHR33217:SF8">
    <property type="entry name" value="MUTATOR FAMILY TRANSPOSASE"/>
    <property type="match status" value="1"/>
</dbReference>
<keyword evidence="2" id="KW-0238">DNA-binding</keyword>
<keyword evidence="3" id="KW-0233">DNA recombination</keyword>
<protein>
    <submittedName>
        <fullName evidence="4">Transposase, Mutator family</fullName>
    </submittedName>
</protein>
<evidence type="ECO:0000313" key="4">
    <source>
        <dbReference type="EMBL" id="EQD35317.1"/>
    </source>
</evidence>
<dbReference type="AlphaFoldDB" id="T0YTW7"/>
<dbReference type="PANTHER" id="PTHR33217">
    <property type="entry name" value="TRANSPOSASE FOR INSERTION SEQUENCE ELEMENT IS1081"/>
    <property type="match status" value="1"/>
</dbReference>
<proteinExistence type="predicted"/>
<name>T0YTW7_9ZZZZ</name>